<evidence type="ECO:0008006" key="3">
    <source>
        <dbReference type="Google" id="ProtNLM"/>
    </source>
</evidence>
<feature type="non-terminal residue" evidence="1">
    <location>
        <position position="1"/>
    </location>
</feature>
<dbReference type="AlphaFoldDB" id="A0A195EUF2"/>
<keyword evidence="2" id="KW-1185">Reference proteome</keyword>
<name>A0A195EUF2_9HYME</name>
<gene>
    <name evidence="1" type="ORF">ALC56_14390</name>
</gene>
<protein>
    <recommendedName>
        <fullName evidence="3">GIY-YIG domain-containing protein</fullName>
    </recommendedName>
</protein>
<reference evidence="1 2" key="1">
    <citation type="submission" date="2016-03" db="EMBL/GenBank/DDBJ databases">
        <title>Trachymyrmex septentrionalis WGS genome.</title>
        <authorList>
            <person name="Nygaard S."/>
            <person name="Hu H."/>
            <person name="Boomsma J."/>
            <person name="Zhang G."/>
        </authorList>
    </citation>
    <scope>NUCLEOTIDE SEQUENCE [LARGE SCALE GENOMIC DNA]</scope>
    <source>
        <strain evidence="1">Tsep2-gDNA-1</strain>
        <tissue evidence="1">Whole body</tissue>
    </source>
</reference>
<dbReference type="EMBL" id="KQ981979">
    <property type="protein sequence ID" value="KYN31509.1"/>
    <property type="molecule type" value="Genomic_DNA"/>
</dbReference>
<proteinExistence type="predicted"/>
<accession>A0A195EUF2</accession>
<sequence>YKKSTFSSRFVNFYTNHSISQKRGITFNLVDRALLSDTQYHYGNLILVTNTMLDNSLKFIFDIYNQTIPFIPKVTEKFKQLNKRDVKVSFYSSNKLNKYIKVPKNRRLNKNVYVYKIKCNNCDATYIGQTRLKTRRQLLRGIMRNPVNAPVSGHHSTASLTLGSIGMQ</sequence>
<evidence type="ECO:0000313" key="1">
    <source>
        <dbReference type="EMBL" id="KYN31509.1"/>
    </source>
</evidence>
<dbReference type="Proteomes" id="UP000078541">
    <property type="component" value="Unassembled WGS sequence"/>
</dbReference>
<organism evidence="1 2">
    <name type="scientific">Trachymyrmex septentrionalis</name>
    <dbReference type="NCBI Taxonomy" id="34720"/>
    <lineage>
        <taxon>Eukaryota</taxon>
        <taxon>Metazoa</taxon>
        <taxon>Ecdysozoa</taxon>
        <taxon>Arthropoda</taxon>
        <taxon>Hexapoda</taxon>
        <taxon>Insecta</taxon>
        <taxon>Pterygota</taxon>
        <taxon>Neoptera</taxon>
        <taxon>Endopterygota</taxon>
        <taxon>Hymenoptera</taxon>
        <taxon>Apocrita</taxon>
        <taxon>Aculeata</taxon>
        <taxon>Formicoidea</taxon>
        <taxon>Formicidae</taxon>
        <taxon>Myrmicinae</taxon>
        <taxon>Trachymyrmex</taxon>
    </lineage>
</organism>
<evidence type="ECO:0000313" key="2">
    <source>
        <dbReference type="Proteomes" id="UP000078541"/>
    </source>
</evidence>